<sequence>MSASHEKLSFVLRGKSDNLHSSLETANAPAMVVYSKFQTNLRSFRQNFFEVSDKIPNIFTPFPSFSFCGSVVCLFVPPGKRSIVSKMS</sequence>
<evidence type="ECO:0000313" key="2">
    <source>
        <dbReference type="Proteomes" id="UP000004508"/>
    </source>
</evidence>
<reference evidence="1 2" key="1">
    <citation type="journal article" date="2011" name="Stand. Genomic Sci.">
        <title>Non-contiguous finished genome sequence and contextual data of the filamentous soil bacterium Ktedonobacter racemifer type strain (SOSP1-21).</title>
        <authorList>
            <person name="Chang Y.J."/>
            <person name="Land M."/>
            <person name="Hauser L."/>
            <person name="Chertkov O."/>
            <person name="Del Rio T.G."/>
            <person name="Nolan M."/>
            <person name="Copeland A."/>
            <person name="Tice H."/>
            <person name="Cheng J.F."/>
            <person name="Lucas S."/>
            <person name="Han C."/>
            <person name="Goodwin L."/>
            <person name="Pitluck S."/>
            <person name="Ivanova N."/>
            <person name="Ovchinikova G."/>
            <person name="Pati A."/>
            <person name="Chen A."/>
            <person name="Palaniappan K."/>
            <person name="Mavromatis K."/>
            <person name="Liolios K."/>
            <person name="Brettin T."/>
            <person name="Fiebig A."/>
            <person name="Rohde M."/>
            <person name="Abt B."/>
            <person name="Goker M."/>
            <person name="Detter J.C."/>
            <person name="Woyke T."/>
            <person name="Bristow J."/>
            <person name="Eisen J.A."/>
            <person name="Markowitz V."/>
            <person name="Hugenholtz P."/>
            <person name="Kyrpides N.C."/>
            <person name="Klenk H.P."/>
            <person name="Lapidus A."/>
        </authorList>
    </citation>
    <scope>NUCLEOTIDE SEQUENCE [LARGE SCALE GENOMIC DNA]</scope>
    <source>
        <strain evidence="2">DSM 44963</strain>
    </source>
</reference>
<organism evidence="1 2">
    <name type="scientific">Ktedonobacter racemifer DSM 44963</name>
    <dbReference type="NCBI Taxonomy" id="485913"/>
    <lineage>
        <taxon>Bacteria</taxon>
        <taxon>Bacillati</taxon>
        <taxon>Chloroflexota</taxon>
        <taxon>Ktedonobacteria</taxon>
        <taxon>Ktedonobacterales</taxon>
        <taxon>Ktedonobacteraceae</taxon>
        <taxon>Ktedonobacter</taxon>
    </lineage>
</organism>
<name>D6TLF8_KTERA</name>
<comment type="caution">
    <text evidence="1">The sequence shown here is derived from an EMBL/GenBank/DDBJ whole genome shotgun (WGS) entry which is preliminary data.</text>
</comment>
<dbReference type="EMBL" id="ADVG01000002">
    <property type="protein sequence ID" value="EFH86608.1"/>
    <property type="molecule type" value="Genomic_DNA"/>
</dbReference>
<protein>
    <submittedName>
        <fullName evidence="1">Uncharacterized protein</fullName>
    </submittedName>
</protein>
<keyword evidence="2" id="KW-1185">Reference proteome</keyword>
<dbReference type="Proteomes" id="UP000004508">
    <property type="component" value="Unassembled WGS sequence"/>
</dbReference>
<proteinExistence type="predicted"/>
<evidence type="ECO:0000313" key="1">
    <source>
        <dbReference type="EMBL" id="EFH86608.1"/>
    </source>
</evidence>
<accession>D6TLF8</accession>
<dbReference type="InParanoid" id="D6TLF8"/>
<dbReference type="STRING" id="485913.Krac_7913"/>
<gene>
    <name evidence="1" type="ORF">Krac_7913</name>
</gene>
<dbReference type="AlphaFoldDB" id="D6TLF8"/>